<proteinExistence type="inferred from homology"/>
<comment type="similarity">
    <text evidence="1">Belongs to the MINDY deubiquitinase family. FAM188 subfamily.</text>
</comment>
<evidence type="ECO:0000313" key="4">
    <source>
        <dbReference type="EMBL" id="CAI4000902.1"/>
    </source>
</evidence>
<dbReference type="Gene3D" id="6.10.300.40">
    <property type="match status" value="1"/>
</dbReference>
<evidence type="ECO:0000313" key="6">
    <source>
        <dbReference type="EMBL" id="CAL4788214.1"/>
    </source>
</evidence>
<dbReference type="GO" id="GO:1990380">
    <property type="term" value="F:K48-linked deubiquitinase activity"/>
    <property type="evidence" value="ECO:0007669"/>
    <property type="project" value="InterPro"/>
</dbReference>
<evidence type="ECO:0000313" key="7">
    <source>
        <dbReference type="Proteomes" id="UP001152797"/>
    </source>
</evidence>
<evidence type="ECO:0000313" key="5">
    <source>
        <dbReference type="EMBL" id="CAL1154277.1"/>
    </source>
</evidence>
<dbReference type="GO" id="GO:0004843">
    <property type="term" value="F:cysteine-type deubiquitinase activity"/>
    <property type="evidence" value="ECO:0007669"/>
    <property type="project" value="UniProtKB-EC"/>
</dbReference>
<sequence>MDISQMSEEEQLQAAMQLSLQEVAPAERLPEEPRLRPSRPKPRSFPSKDPQDALPEPTRATAKKKRGEPRGEAEMDQKAVEDLLQLLFGDSPEAVDVERWLKVGFTWSQRSGTEWGLWQKQGGPCGVYAPVQAFIVKHLLFGGEPIPRRKEHPLGTGADDEDDRGAVLAHALASILFQCTPNSSYTICQVHFSAEGDSQEAQAVQQAAPAAVAAGQGSSVLAATVRQVARIAEARQVLEEGVDSWLAGPLGVLSFLFSVLVSRTVATVTEDMDDSSTPLIGRFGHCSQELVNLMLIGESTSNVFDGTRWLGDDPSSGFLVRGVDSERVGVPQVGLLSELETYRLLSVGMLYKNPDFPIWVLASPTHYTMIFSTQRSDSQLSEEAKLDQQVKKVFVENSIDEGGLAMSTNLGKMLEALGIESKKLPDAQQDIVREDVILWEDFRVWVGRQFNVVAADKTSGKIQLFLYDGQDPPGPTLKSVRVELSDIDPAFACGGSEGDAFVATLHTRWPDAAVLVENL</sequence>
<dbReference type="GO" id="GO:0071108">
    <property type="term" value="P:protein K48-linked deubiquitination"/>
    <property type="evidence" value="ECO:0007669"/>
    <property type="project" value="InterPro"/>
</dbReference>
<organism evidence="4">
    <name type="scientific">Cladocopium goreaui</name>
    <dbReference type="NCBI Taxonomy" id="2562237"/>
    <lineage>
        <taxon>Eukaryota</taxon>
        <taxon>Sar</taxon>
        <taxon>Alveolata</taxon>
        <taxon>Dinophyceae</taxon>
        <taxon>Suessiales</taxon>
        <taxon>Symbiodiniaceae</taxon>
        <taxon>Cladocopium</taxon>
    </lineage>
</organism>
<dbReference type="Proteomes" id="UP001152797">
    <property type="component" value="Unassembled WGS sequence"/>
</dbReference>
<dbReference type="Pfam" id="PF13898">
    <property type="entry name" value="MINDY-3_4_CD"/>
    <property type="match status" value="1"/>
</dbReference>
<keyword evidence="7" id="KW-1185">Reference proteome</keyword>
<reference evidence="4" key="1">
    <citation type="submission" date="2022-10" db="EMBL/GenBank/DDBJ databases">
        <authorList>
            <person name="Chen Y."/>
            <person name="Dougan E. K."/>
            <person name="Chan C."/>
            <person name="Rhodes N."/>
            <person name="Thang M."/>
        </authorList>
    </citation>
    <scope>NUCLEOTIDE SEQUENCE</scope>
</reference>
<dbReference type="GO" id="GO:0006508">
    <property type="term" value="P:proteolysis"/>
    <property type="evidence" value="ECO:0007669"/>
    <property type="project" value="UniProtKB-KW"/>
</dbReference>
<protein>
    <submittedName>
        <fullName evidence="6">Protein FAM188A</fullName>
    </submittedName>
</protein>
<dbReference type="PANTHER" id="PTHR12473">
    <property type="entry name" value="UBIQUITIN CARBOXYL-TERMINAL HYDROLASE MINDY-4-RELATED"/>
    <property type="match status" value="1"/>
</dbReference>
<evidence type="ECO:0000256" key="1">
    <source>
        <dbReference type="ARBA" id="ARBA00011074"/>
    </source>
</evidence>
<reference evidence="5" key="2">
    <citation type="submission" date="2024-04" db="EMBL/GenBank/DDBJ databases">
        <authorList>
            <person name="Chen Y."/>
            <person name="Shah S."/>
            <person name="Dougan E. K."/>
            <person name="Thang M."/>
            <person name="Chan C."/>
        </authorList>
    </citation>
    <scope>NUCLEOTIDE SEQUENCE [LARGE SCALE GENOMIC DNA]</scope>
</reference>
<dbReference type="AlphaFoldDB" id="A0A9P1D1H4"/>
<evidence type="ECO:0000259" key="3">
    <source>
        <dbReference type="SMART" id="SM01174"/>
    </source>
</evidence>
<name>A0A9P1D1H4_9DINO</name>
<dbReference type="EMBL" id="CAMXCT010002857">
    <property type="protein sequence ID" value="CAI4000902.1"/>
    <property type="molecule type" value="Genomic_DNA"/>
</dbReference>
<comment type="caution">
    <text evidence="4">The sequence shown here is derived from an EMBL/GenBank/DDBJ whole genome shotgun (WGS) entry which is preliminary data.</text>
</comment>
<evidence type="ECO:0000256" key="2">
    <source>
        <dbReference type="SAM" id="MobiDB-lite"/>
    </source>
</evidence>
<dbReference type="OrthoDB" id="10263628at2759"/>
<dbReference type="InterPro" id="IPR025257">
    <property type="entry name" value="MINDY-3/4_CD"/>
</dbReference>
<dbReference type="PROSITE" id="PS50330">
    <property type="entry name" value="UIM"/>
    <property type="match status" value="1"/>
</dbReference>
<gene>
    <name evidence="4" type="ORF">C1SCF055_LOCUS26988</name>
</gene>
<dbReference type="PANTHER" id="PTHR12473:SF8">
    <property type="entry name" value="UBIQUITIN CARBOXYL-TERMINAL HYDROLASE MINDY-4-RELATED"/>
    <property type="match status" value="1"/>
</dbReference>
<dbReference type="InterPro" id="IPR039785">
    <property type="entry name" value="MINY3/4"/>
</dbReference>
<feature type="region of interest" description="Disordered" evidence="2">
    <location>
        <begin position="1"/>
        <end position="75"/>
    </location>
</feature>
<feature type="domain" description="Deubiquitinating enzyme MINDY-3/4 conserved" evidence="3">
    <location>
        <begin position="84"/>
        <end position="435"/>
    </location>
</feature>
<dbReference type="SMART" id="SM01174">
    <property type="entry name" value="DUF4205"/>
    <property type="match status" value="1"/>
</dbReference>
<accession>A0A9P1D1H4</accession>
<dbReference type="EMBL" id="CAMXCT020002857">
    <property type="protein sequence ID" value="CAL1154277.1"/>
    <property type="molecule type" value="Genomic_DNA"/>
</dbReference>
<dbReference type="EMBL" id="CAMXCT030002857">
    <property type="protein sequence ID" value="CAL4788214.1"/>
    <property type="molecule type" value="Genomic_DNA"/>
</dbReference>
<dbReference type="InterPro" id="IPR003903">
    <property type="entry name" value="UIM_dom"/>
</dbReference>